<dbReference type="GO" id="GO:0030674">
    <property type="term" value="F:protein-macromolecule adaptor activity"/>
    <property type="evidence" value="ECO:0007669"/>
    <property type="project" value="TreeGrafter"/>
</dbReference>
<proteinExistence type="predicted"/>
<name>A0AAV7ELW4_ARIFI</name>
<dbReference type="InterPro" id="IPR034566">
    <property type="entry name" value="MTOPVIB_plant"/>
</dbReference>
<reference evidence="1 2" key="1">
    <citation type="submission" date="2021-07" db="EMBL/GenBank/DDBJ databases">
        <title>The Aristolochia fimbriata genome: insights into angiosperm evolution, floral development and chemical biosynthesis.</title>
        <authorList>
            <person name="Jiao Y."/>
        </authorList>
    </citation>
    <scope>NUCLEOTIDE SEQUENCE [LARGE SCALE GENOMIC DNA]</scope>
    <source>
        <strain evidence="1">IBCAS-2021</strain>
        <tissue evidence="1">Leaf</tissue>
    </source>
</reference>
<evidence type="ECO:0000313" key="1">
    <source>
        <dbReference type="EMBL" id="KAG9449828.1"/>
    </source>
</evidence>
<dbReference type="Proteomes" id="UP000825729">
    <property type="component" value="Unassembled WGS sequence"/>
</dbReference>
<keyword evidence="2" id="KW-1185">Reference proteome</keyword>
<protein>
    <recommendedName>
        <fullName evidence="3">Type 2 DNA topoisomerase 6 subunit B-like</fullName>
    </recommendedName>
</protein>
<dbReference type="GO" id="GO:0042138">
    <property type="term" value="P:meiotic DNA double-strand break formation"/>
    <property type="evidence" value="ECO:0007669"/>
    <property type="project" value="InterPro"/>
</dbReference>
<organism evidence="1 2">
    <name type="scientific">Aristolochia fimbriata</name>
    <name type="common">White veined hardy Dutchman's pipe vine</name>
    <dbReference type="NCBI Taxonomy" id="158543"/>
    <lineage>
        <taxon>Eukaryota</taxon>
        <taxon>Viridiplantae</taxon>
        <taxon>Streptophyta</taxon>
        <taxon>Embryophyta</taxon>
        <taxon>Tracheophyta</taxon>
        <taxon>Spermatophyta</taxon>
        <taxon>Magnoliopsida</taxon>
        <taxon>Magnoliidae</taxon>
        <taxon>Piperales</taxon>
        <taxon>Aristolochiaceae</taxon>
        <taxon>Aristolochia</taxon>
    </lineage>
</organism>
<gene>
    <name evidence="1" type="ORF">H6P81_009793</name>
</gene>
<evidence type="ECO:0000313" key="2">
    <source>
        <dbReference type="Proteomes" id="UP000825729"/>
    </source>
</evidence>
<evidence type="ECO:0008006" key="3">
    <source>
        <dbReference type="Google" id="ProtNLM"/>
    </source>
</evidence>
<sequence length="535" mass="60590">MEISPARNLCKDLIHSAIWRCRISENLCRLSVTVSCLHSLDCPITQIKVADTGVGISFRELQSMEYTRNHTLAHKWDGVIDFTTTSMCDKEIFHYRLNINETIKSRRLKRLPCTSKNLGAFSGSEVSFSTQESFEELIPWITQFCQKILILKLPKVVVELQVERAESLGLRCKHLVGPNEDILLEDSQPRHVQLSTCVIDHILTHGNVHERTCQTCFSKNESPKNGYGVSCSKENIEIGSQTVEAVIVVTEVAESSNAFCMKMCGKTTKVLYFQDFTPWSFPPSSLNALTSIDWKSYGLTLKTSMIDGEGCAILDWETLPSVSHVDIVLHKFSSKYPLNLIKKAMKNALDDLKSKYARDFLSARAVQIQRYVPDLSRAIVGLIQSSNDSEFHVECASLLGLQAEDMESKETVESCITGKITKIIEENDSGLRKSRGRGPFLFEDFNNTLEEDDRDEEGARNQNAFFNKVTTHHSPFRAHSTIRVEMVKARFWPFLARIRNTAQWMSAIRPTPYKNHGTYDGKAKFIYYLGSGVRT</sequence>
<dbReference type="AlphaFoldDB" id="A0AAV7ELW4"/>
<dbReference type="EMBL" id="JAINDJ010000004">
    <property type="protein sequence ID" value="KAG9449828.1"/>
    <property type="molecule type" value="Genomic_DNA"/>
</dbReference>
<dbReference type="PANTHER" id="PTHR36722">
    <property type="entry name" value="TYPE 2 DNA TOPOISOMERASE 6 SUBUNIT B-LIKE"/>
    <property type="match status" value="1"/>
</dbReference>
<dbReference type="GO" id="GO:0007131">
    <property type="term" value="P:reciprocal meiotic recombination"/>
    <property type="evidence" value="ECO:0007669"/>
    <property type="project" value="TreeGrafter"/>
</dbReference>
<accession>A0AAV7ELW4</accession>
<dbReference type="GO" id="GO:0000793">
    <property type="term" value="C:condensed chromosome"/>
    <property type="evidence" value="ECO:0007669"/>
    <property type="project" value="TreeGrafter"/>
</dbReference>
<comment type="caution">
    <text evidence="1">The sequence shown here is derived from an EMBL/GenBank/DDBJ whole genome shotgun (WGS) entry which is preliminary data.</text>
</comment>
<dbReference type="PANTHER" id="PTHR36722:SF1">
    <property type="entry name" value="TYPE 2 DNA TOPOISOMERASE 6 SUBUNIT B-LIKE"/>
    <property type="match status" value="1"/>
</dbReference>